<evidence type="ECO:0000313" key="1">
    <source>
        <dbReference type="EMBL" id="CAD1470291.1"/>
    </source>
</evidence>
<accession>A0A6V7GXI8</accession>
<feature type="non-terminal residue" evidence="1">
    <location>
        <position position="162"/>
    </location>
</feature>
<dbReference type="AlphaFoldDB" id="A0A6V7GXI8"/>
<proteinExistence type="predicted"/>
<name>A0A6V7GXI8_9HYME</name>
<evidence type="ECO:0000313" key="2">
    <source>
        <dbReference type="Proteomes" id="UP000752696"/>
    </source>
</evidence>
<keyword evidence="2" id="KW-1185">Reference proteome</keyword>
<dbReference type="OrthoDB" id="10608008at2759"/>
<dbReference type="EMBL" id="CAJDYZ010003632">
    <property type="protein sequence ID" value="CAD1470291.1"/>
    <property type="molecule type" value="Genomic_DNA"/>
</dbReference>
<comment type="caution">
    <text evidence="1">The sequence shown here is derived from an EMBL/GenBank/DDBJ whole genome shotgun (WGS) entry which is preliminary data.</text>
</comment>
<reference evidence="1" key="1">
    <citation type="submission" date="2020-07" db="EMBL/GenBank/DDBJ databases">
        <authorList>
            <person name="Nazaruddin N."/>
        </authorList>
    </citation>
    <scope>NUCLEOTIDE SEQUENCE</scope>
</reference>
<gene>
    <name evidence="1" type="ORF">MHI_LOCUS183641</name>
</gene>
<feature type="non-terminal residue" evidence="1">
    <location>
        <position position="1"/>
    </location>
</feature>
<dbReference type="Proteomes" id="UP000752696">
    <property type="component" value="Unassembled WGS sequence"/>
</dbReference>
<protein>
    <submittedName>
        <fullName evidence="1">Uncharacterized protein</fullName>
    </submittedName>
</protein>
<sequence length="162" mass="18194">RRRRRKDGCRKGIFQERDEVYKACYTLAGKGRRMKKKKKKKNKILGERAEMLVHASPCQTPHLQQTDIATHIELPGEFLECRGNPTAAGAIYSSHTPTAPRGRYHAAFQLCPASQARCACETPACRMHDPLPQLAAAAARQRPRDRITSLSVLTAKTRNWGT</sequence>
<organism evidence="1 2">
    <name type="scientific">Heterotrigona itama</name>
    <dbReference type="NCBI Taxonomy" id="395501"/>
    <lineage>
        <taxon>Eukaryota</taxon>
        <taxon>Metazoa</taxon>
        <taxon>Ecdysozoa</taxon>
        <taxon>Arthropoda</taxon>
        <taxon>Hexapoda</taxon>
        <taxon>Insecta</taxon>
        <taxon>Pterygota</taxon>
        <taxon>Neoptera</taxon>
        <taxon>Endopterygota</taxon>
        <taxon>Hymenoptera</taxon>
        <taxon>Apocrita</taxon>
        <taxon>Aculeata</taxon>
        <taxon>Apoidea</taxon>
        <taxon>Anthophila</taxon>
        <taxon>Apidae</taxon>
        <taxon>Heterotrigona</taxon>
    </lineage>
</organism>